<dbReference type="RefSeq" id="WP_029426166.1">
    <property type="nucleotide sequence ID" value="NZ_CP012801.1"/>
</dbReference>
<evidence type="ECO:0008006" key="3">
    <source>
        <dbReference type="Google" id="ProtNLM"/>
    </source>
</evidence>
<dbReference type="PATRIC" id="fig|246787.4.peg.2578"/>
<dbReference type="EMBL" id="CP012801">
    <property type="protein sequence ID" value="ALJ59743.1"/>
    <property type="molecule type" value="Genomic_DNA"/>
</dbReference>
<evidence type="ECO:0000313" key="2">
    <source>
        <dbReference type="Proteomes" id="UP000061809"/>
    </source>
</evidence>
<dbReference type="AlphaFoldDB" id="A0A0P0GP67"/>
<dbReference type="KEGG" id="bcel:BcellWH2_02504"/>
<proteinExistence type="predicted"/>
<protein>
    <recommendedName>
        <fullName evidence="3">TonB-dependent receptor</fullName>
    </recommendedName>
</protein>
<dbReference type="Proteomes" id="UP000061809">
    <property type="component" value="Chromosome"/>
</dbReference>
<organism evidence="1 2">
    <name type="scientific">Bacteroides cellulosilyticus</name>
    <dbReference type="NCBI Taxonomy" id="246787"/>
    <lineage>
        <taxon>Bacteria</taxon>
        <taxon>Pseudomonadati</taxon>
        <taxon>Bacteroidota</taxon>
        <taxon>Bacteroidia</taxon>
        <taxon>Bacteroidales</taxon>
        <taxon>Bacteroidaceae</taxon>
        <taxon>Bacteroides</taxon>
    </lineage>
</organism>
<accession>A0A0P0GP67</accession>
<dbReference type="SUPFAM" id="SSF56935">
    <property type="entry name" value="Porins"/>
    <property type="match status" value="1"/>
</dbReference>
<sequence length="905" mass="102932">MITQKSLKEYQASVSYLLRNEICLIKSKLIVVVIILSAPSCLAQTVFKGSVVNKSGEAVTGTITIQARNSPTIAEFSTCDSQGKYTITYKGKADSVTITLSSMLIGKHSRTVKNQSQQVDFVIDEQPLQLKGVTINALKIKQDKDTLNYLVGAYLDQNDRAIGDVLKKMPGIEVSESGKISFNGKNIKRFYVENMDLLQGRYGLATNNIPAKAVSVVQVLENYQPVKALQGKISTDDVAINLRLKDSAKGVLSIIGLLGGGYQPILWNAEATAMYFNKQSQNMTIYKGNNSGGNVASEFRTHYDYERVYMPSGSQLSIQNPATPPIPRNRYIDNRSHAISTNHLNKIKGDTELTTNILYYDDRIKKEGYSLYEQYLPSSDKLIIEEQMRSVSHIHNLELASRLNVNAKNHYLNNAFNLNVNWNSDFGTSDTHSNADVADVLISQRLKQPFLSIDNTLNLIKTIKENTYKIYFSIGYGNKPHSLTVSPATYLGNKQAESLTQDLSDRNLASVLRLSYSLNLKDFRFDYSLWGSANIRNLNTELTEQGPNYTERFSADSLRNNLWYNTYQAGVSQSYTYDNRNNFKVTLQLPLVYLIQTKDDKIINRDNTYQRFNITPALTLRYDYRDFCFYMQGNAGRNFGDMNSSYTGFILRSYRSLLRNDIDKLFESRSYNANSSVHYKDAFNALFFNVGFNYKHSWKNLLYGYSYQDIMSVKTVIDQPTQADSYGVKLSASKGFNFLSTTLRTFGNYNSGNSQQIIQEEILNSKSYNYGGGFSLDITPFSFTNLKYSFSWNENKNYIEKRASDFATIRQTSQNVGINIYPIKEITININMEHQYNSAAGKRYTTFADANIKWKNKHIDIELGINNLFNTKQYITAFFNDVSTSYYCYNLRPASALIKFRFKIR</sequence>
<reference evidence="1 2" key="1">
    <citation type="journal article" date="2015" name="Science">
        <title>Genetic determinants of in vivo fitness and diet responsiveness in multiple human gut Bacteroides.</title>
        <authorList>
            <person name="Wu M."/>
            <person name="McNulty N.P."/>
            <person name="Rodionov D.A."/>
            <person name="Khoroshkin M.S."/>
            <person name="Griffin N.W."/>
            <person name="Cheng J."/>
            <person name="Latreille P."/>
            <person name="Kerstetter R.A."/>
            <person name="Terrapon N."/>
            <person name="Henrissat B."/>
            <person name="Osterman A.L."/>
            <person name="Gordon J.I."/>
        </authorList>
    </citation>
    <scope>NUCLEOTIDE SEQUENCE [LARGE SCALE GENOMIC DNA]</scope>
    <source>
        <strain evidence="1 2">WH2</strain>
    </source>
</reference>
<gene>
    <name evidence="1" type="ORF">BcellWH2_02504</name>
</gene>
<evidence type="ECO:0000313" key="1">
    <source>
        <dbReference type="EMBL" id="ALJ59743.1"/>
    </source>
</evidence>
<name>A0A0P0GP67_9BACE</name>